<dbReference type="EMBL" id="CP104562">
    <property type="protein sequence ID" value="UXH77145.1"/>
    <property type="molecule type" value="Genomic_DNA"/>
</dbReference>
<accession>A0ABY6AX23</accession>
<dbReference type="RefSeq" id="WP_261756889.1">
    <property type="nucleotide sequence ID" value="NZ_CP104562.2"/>
</dbReference>
<evidence type="ECO:0000313" key="4">
    <source>
        <dbReference type="EMBL" id="UXH77145.1"/>
    </source>
</evidence>
<evidence type="ECO:0000256" key="1">
    <source>
        <dbReference type="ARBA" id="ARBA00008791"/>
    </source>
</evidence>
<dbReference type="Gene3D" id="3.40.50.620">
    <property type="entry name" value="HUPs"/>
    <property type="match status" value="1"/>
</dbReference>
<dbReference type="Proteomes" id="UP001064933">
    <property type="component" value="Chromosome"/>
</dbReference>
<dbReference type="InterPro" id="IPR006016">
    <property type="entry name" value="UspA"/>
</dbReference>
<comment type="similarity">
    <text evidence="1">Belongs to the universal stress protein A family.</text>
</comment>
<protein>
    <submittedName>
        <fullName evidence="4">Universal stress protein</fullName>
    </submittedName>
</protein>
<reference evidence="4" key="1">
    <citation type="submission" date="2022-10" db="EMBL/GenBank/DDBJ databases">
        <title>Characterization and whole genome sequencing of a new Roseateles species, isolated from fresh water.</title>
        <authorList>
            <person name="Guliayeva D.Y."/>
            <person name="Akhremchuk A.E."/>
            <person name="Sikolenko M.A."/>
            <person name="Valentovich L.N."/>
            <person name="Sidarenka A.V."/>
        </authorList>
    </citation>
    <scope>NUCLEOTIDE SEQUENCE</scope>
    <source>
        <strain evidence="4">BIM B-1768</strain>
    </source>
</reference>
<organism evidence="4 5">
    <name type="scientific">Roseateles amylovorans</name>
    <dbReference type="NCBI Taxonomy" id="2978473"/>
    <lineage>
        <taxon>Bacteria</taxon>
        <taxon>Pseudomonadati</taxon>
        <taxon>Pseudomonadota</taxon>
        <taxon>Betaproteobacteria</taxon>
        <taxon>Burkholderiales</taxon>
        <taxon>Sphaerotilaceae</taxon>
        <taxon>Roseateles</taxon>
    </lineage>
</organism>
<proteinExistence type="inferred from homology"/>
<dbReference type="PANTHER" id="PTHR46268">
    <property type="entry name" value="STRESS RESPONSE PROTEIN NHAX"/>
    <property type="match status" value="1"/>
</dbReference>
<dbReference type="SUPFAM" id="SSF52402">
    <property type="entry name" value="Adenine nucleotide alpha hydrolases-like"/>
    <property type="match status" value="1"/>
</dbReference>
<dbReference type="Pfam" id="PF00582">
    <property type="entry name" value="Usp"/>
    <property type="match status" value="1"/>
</dbReference>
<dbReference type="CDD" id="cd00293">
    <property type="entry name" value="USP-like"/>
    <property type="match status" value="1"/>
</dbReference>
<evidence type="ECO:0000256" key="2">
    <source>
        <dbReference type="SAM" id="MobiDB-lite"/>
    </source>
</evidence>
<dbReference type="PRINTS" id="PR01438">
    <property type="entry name" value="UNVRSLSTRESS"/>
</dbReference>
<name>A0ABY6AX23_9BURK</name>
<feature type="domain" description="UspA" evidence="3">
    <location>
        <begin position="1"/>
        <end position="144"/>
    </location>
</feature>
<dbReference type="InterPro" id="IPR014729">
    <property type="entry name" value="Rossmann-like_a/b/a_fold"/>
</dbReference>
<feature type="region of interest" description="Disordered" evidence="2">
    <location>
        <begin position="144"/>
        <end position="165"/>
    </location>
</feature>
<evidence type="ECO:0000259" key="3">
    <source>
        <dbReference type="Pfam" id="PF00582"/>
    </source>
</evidence>
<sequence>MYRSILVPIDGSETASRGLQEAIGLAKALGARITLLHVLDLYPFFGHSAGSGDLERLLASRRDAAHALLASSALDVRDGGVSVKTDLKESLDKHAGPHIVAQAIEHHCDLIVMGTHGRRGVTRLLLGSDASLVLRDSPVPVMLVGPPAGKGPEQAEAASRIGAGS</sequence>
<dbReference type="InterPro" id="IPR006015">
    <property type="entry name" value="Universal_stress_UspA"/>
</dbReference>
<keyword evidence="5" id="KW-1185">Reference proteome</keyword>
<evidence type="ECO:0000313" key="5">
    <source>
        <dbReference type="Proteomes" id="UP001064933"/>
    </source>
</evidence>
<dbReference type="PANTHER" id="PTHR46268:SF15">
    <property type="entry name" value="UNIVERSAL STRESS PROTEIN HP_0031"/>
    <property type="match status" value="1"/>
</dbReference>
<gene>
    <name evidence="4" type="ORF">N4261_19315</name>
</gene>